<sequence length="1096" mass="119789">MSGQKPSLKSGGSAQSRFQVDVVTEASSPPTPAPAPASSDGSRPPEDPKARFRVVGFMDSGALGSAMDIGLPPDVTHEPDTARSDSVSLHSTGTGHTHISDSHSNTYYMRTFGHNTIDAVPNIDFYRQTAAPFGEKLSRPSLSELHDELDKEPFEDGLANGEEPSAAEEAAAAVAAKEAKGGTIKFGWVKGVLIRCMLNIWGVMLFIRMSWIVGQAGIGLTIAIILMATLVTSITGLSTSAIATNGFVRGGGAYYLISRSLGPEFGGSIGLIFAFANAVAVAMYVVGFAETVVEMLNDVDALMTDELNDIRIVGTLTVILLLGISVAGMEWEAKAQIVLLVILLAAIANYFIGTFMSTESKEPKEDSSATTVTAIFLENLGPDFRDEETFFSVFAIFFPAATGILAGANISGDLTDPQSAIPKGTLLAILITGVTYVAVAISTGSCIVRDATGDHNDTVSDTVNCTDAACTLGYDFSICKEGGCQYGLMNDFQVMSLVSAFGPLISAGIFSATLSSALASLVSAPKVFQALCKDNIYPGLGVFAKGYGKNNEPLRGYVLTFCIGLAFILIAELNIIAPIISNFFLASYALINFSCLPRLPGKLSSFKYYNMWVSLAGAILCCVVMFVINWWAALVTLLIILALYIYVSYKKPDVNWGSSTQALIYNQALTHCLNLTGVEDHVKNFRPQCLVLAGYPNSRPALLQLVHSFTKNVGLMVCGHVRTVTRRPNFKELSQDYARCQRWLNKKRINAFYTPVISDSLRHGAQFLLQAVGLGRLKPNTLVMGFKNNWSDGDLRDLEIYINTIHDAFDLQYGVVILRLQDGLDISHIQGQDELLSTHEKPPVGGKEVVVSVSLTKDSDSDSCPSKTTSNQSSPLIMRETKSPLSLTDQRLLENSQQFKKKQGKGTIDVWWLFDDGGLTLLIPFLLTNRSKWGDCRIRVFIGGKINRIDHDRRAMATLLSRFRIDFSDINVLGDINTKPKKHNKLTFKELIEPYRLKEDDMEQEAAERLKAQEPWRITDNELELYKAKTNRQIRLNELLKEHSNTAKLIVMSMPLARKGTVSSALYMCWLETLSKDLPPLLLVRGNHQSVLTFYS</sequence>
<evidence type="ECO:0000313" key="1">
    <source>
        <dbReference type="EMBL" id="KAI3372127.1"/>
    </source>
</evidence>
<protein>
    <submittedName>
        <fullName evidence="1">Uncharacterized protein</fullName>
    </submittedName>
</protein>
<comment type="caution">
    <text evidence="1">The sequence shown here is derived from an EMBL/GenBank/DDBJ whole genome shotgun (WGS) entry which is preliminary data.</text>
</comment>
<proteinExistence type="predicted"/>
<evidence type="ECO:0000313" key="2">
    <source>
        <dbReference type="Proteomes" id="UP000831701"/>
    </source>
</evidence>
<accession>A0ACB8WXT6</accession>
<reference evidence="1" key="1">
    <citation type="submission" date="2022-04" db="EMBL/GenBank/DDBJ databases">
        <title>Jade perch genome.</title>
        <authorList>
            <person name="Chao B."/>
        </authorList>
    </citation>
    <scope>NUCLEOTIDE SEQUENCE</scope>
    <source>
        <strain evidence="1">CB-2022</strain>
    </source>
</reference>
<dbReference type="EMBL" id="CM041535">
    <property type="protein sequence ID" value="KAI3372127.1"/>
    <property type="molecule type" value="Genomic_DNA"/>
</dbReference>
<organism evidence="1 2">
    <name type="scientific">Scortum barcoo</name>
    <name type="common">barcoo grunter</name>
    <dbReference type="NCBI Taxonomy" id="214431"/>
    <lineage>
        <taxon>Eukaryota</taxon>
        <taxon>Metazoa</taxon>
        <taxon>Chordata</taxon>
        <taxon>Craniata</taxon>
        <taxon>Vertebrata</taxon>
        <taxon>Euteleostomi</taxon>
        <taxon>Actinopterygii</taxon>
        <taxon>Neopterygii</taxon>
        <taxon>Teleostei</taxon>
        <taxon>Neoteleostei</taxon>
        <taxon>Acanthomorphata</taxon>
        <taxon>Eupercaria</taxon>
        <taxon>Centrarchiformes</taxon>
        <taxon>Terapontoidei</taxon>
        <taxon>Terapontidae</taxon>
        <taxon>Scortum</taxon>
    </lineage>
</organism>
<dbReference type="Proteomes" id="UP000831701">
    <property type="component" value="Chromosome 5"/>
</dbReference>
<name>A0ACB8WXT6_9TELE</name>
<gene>
    <name evidence="1" type="ORF">L3Q82_006982</name>
</gene>
<keyword evidence="2" id="KW-1185">Reference proteome</keyword>